<feature type="region of interest" description="Disordered" evidence="1">
    <location>
        <begin position="106"/>
        <end position="126"/>
    </location>
</feature>
<dbReference type="Proteomes" id="UP001065265">
    <property type="component" value="Chromosome"/>
</dbReference>
<evidence type="ECO:0000313" key="3">
    <source>
        <dbReference type="Proteomes" id="UP001065265"/>
    </source>
</evidence>
<organism evidence="2 3">
    <name type="scientific">Qipengyuania spongiae</name>
    <dbReference type="NCBI Taxonomy" id="2909673"/>
    <lineage>
        <taxon>Bacteria</taxon>
        <taxon>Pseudomonadati</taxon>
        <taxon>Pseudomonadota</taxon>
        <taxon>Alphaproteobacteria</taxon>
        <taxon>Sphingomonadales</taxon>
        <taxon>Erythrobacteraceae</taxon>
        <taxon>Qipengyuania</taxon>
    </lineage>
</organism>
<gene>
    <name evidence="2" type="ORF">L1F33_11385</name>
</gene>
<sequence>MLINKIRFVATLAVGLSASPGSTHERAFTPPALFDQPAYERPATNWRDIDDAGPQSKKCADTIRRVRAENGLPEIHNGNERSVDPLFVKAVEKRIDGCPVLVMAHDTDDLRPGPEPGDEAKFMQAD</sequence>
<accession>A0ABY5SXF1</accession>
<name>A0ABY5SXF1_9SPHN</name>
<dbReference type="RefSeq" id="WP_265558022.1">
    <property type="nucleotide sequence ID" value="NZ_CP092471.1"/>
</dbReference>
<protein>
    <submittedName>
        <fullName evidence="2">Uncharacterized protein</fullName>
    </submittedName>
</protein>
<evidence type="ECO:0000256" key="1">
    <source>
        <dbReference type="SAM" id="MobiDB-lite"/>
    </source>
</evidence>
<reference evidence="2" key="1">
    <citation type="submission" date="2022-02" db="EMBL/GenBank/DDBJ databases">
        <title>Qipengyuania spongiae sp. nov., isolated from marine sponge.</title>
        <authorList>
            <person name="Li Z."/>
            <person name="Zhang M."/>
        </authorList>
    </citation>
    <scope>NUCLEOTIDE SEQUENCE</scope>
    <source>
        <strain evidence="2">PHS-Z21</strain>
    </source>
</reference>
<feature type="region of interest" description="Disordered" evidence="1">
    <location>
        <begin position="21"/>
        <end position="58"/>
    </location>
</feature>
<proteinExistence type="predicted"/>
<dbReference type="EMBL" id="CP092471">
    <property type="protein sequence ID" value="UVI38840.1"/>
    <property type="molecule type" value="Genomic_DNA"/>
</dbReference>
<evidence type="ECO:0000313" key="2">
    <source>
        <dbReference type="EMBL" id="UVI38840.1"/>
    </source>
</evidence>
<keyword evidence="3" id="KW-1185">Reference proteome</keyword>